<dbReference type="EMBL" id="JACIEE010000014">
    <property type="protein sequence ID" value="MBB3979957.1"/>
    <property type="molecule type" value="Genomic_DNA"/>
</dbReference>
<sequence>MFGASLAVTGITKLEEVTNDQNAEYLKKLAYSYKPR</sequence>
<reference evidence="1 2" key="1">
    <citation type="submission" date="2020-08" db="EMBL/GenBank/DDBJ databases">
        <title>Genomic Encyclopedia of Type Strains, Phase IV (KMG-IV): sequencing the most valuable type-strain genomes for metagenomic binning, comparative biology and taxonomic classification.</title>
        <authorList>
            <person name="Goeker M."/>
        </authorList>
    </citation>
    <scope>NUCLEOTIDE SEQUENCE [LARGE SCALE GENOMIC DNA]</scope>
    <source>
        <strain evidence="1 2">DSM 100211</strain>
    </source>
</reference>
<name>A0A7W6DC34_9HYPH</name>
<gene>
    <name evidence="1" type="ORF">GGQ64_005204</name>
</gene>
<protein>
    <submittedName>
        <fullName evidence="1">Uncharacterized protein</fullName>
    </submittedName>
</protein>
<comment type="caution">
    <text evidence="1">The sequence shown here is derived from an EMBL/GenBank/DDBJ whole genome shotgun (WGS) entry which is preliminary data.</text>
</comment>
<dbReference type="Proteomes" id="UP000574761">
    <property type="component" value="Unassembled WGS sequence"/>
</dbReference>
<evidence type="ECO:0000313" key="2">
    <source>
        <dbReference type="Proteomes" id="UP000574761"/>
    </source>
</evidence>
<organism evidence="1 2">
    <name type="scientific">Mycoplana azooxidifex</name>
    <dbReference type="NCBI Taxonomy" id="1636188"/>
    <lineage>
        <taxon>Bacteria</taxon>
        <taxon>Pseudomonadati</taxon>
        <taxon>Pseudomonadota</taxon>
        <taxon>Alphaproteobacteria</taxon>
        <taxon>Hyphomicrobiales</taxon>
        <taxon>Rhizobiaceae</taxon>
        <taxon>Mycoplana</taxon>
    </lineage>
</organism>
<dbReference type="AlphaFoldDB" id="A0A7W6DC34"/>
<proteinExistence type="predicted"/>
<keyword evidence="2" id="KW-1185">Reference proteome</keyword>
<evidence type="ECO:0000313" key="1">
    <source>
        <dbReference type="EMBL" id="MBB3979957.1"/>
    </source>
</evidence>
<accession>A0A7W6DC34</accession>